<evidence type="ECO:0000256" key="1">
    <source>
        <dbReference type="ARBA" id="ARBA00022603"/>
    </source>
</evidence>
<evidence type="ECO:0000256" key="2">
    <source>
        <dbReference type="ARBA" id="ARBA00022679"/>
    </source>
</evidence>
<dbReference type="PANTHER" id="PTHR10259">
    <property type="entry name" value="THIOPURINE S-METHYLTRANSFERASE"/>
    <property type="match status" value="1"/>
</dbReference>
<keyword evidence="5" id="KW-1185">Reference proteome</keyword>
<sequence>MSPSPDSNDPRRPGCHTTADLSRAGWQKRYDAGKTGWDRGAPNPMLATWLNTGKLQPCDILVPGCGRGHEVIALADAGFDVTAIDFADGAVQSLTDELKRRNLKAKVVQSDIFAFSQPRSFDAIYEQTSLCAIHPNQWQKYQQLLAGWLRAEGTLFAMFMQCDERDDPPYSCPLETMQVLFSKPAWHWHDAIKQVEHPTGMHELACVLTRTNLEK</sequence>
<comment type="caution">
    <text evidence="4">The sequence shown here is derived from an EMBL/GenBank/DDBJ whole genome shotgun (WGS) entry which is preliminary data.</text>
</comment>
<evidence type="ECO:0000313" key="5">
    <source>
        <dbReference type="Proteomes" id="UP001158067"/>
    </source>
</evidence>
<name>A0ABY1Q741_9BACT</name>
<dbReference type="InterPro" id="IPR029063">
    <property type="entry name" value="SAM-dependent_MTases_sf"/>
</dbReference>
<keyword evidence="1" id="KW-0489">Methyltransferase</keyword>
<keyword evidence="2" id="KW-0808">Transferase</keyword>
<evidence type="ECO:0000313" key="4">
    <source>
        <dbReference type="EMBL" id="SMP60994.1"/>
    </source>
</evidence>
<dbReference type="Pfam" id="PF05724">
    <property type="entry name" value="TPMT"/>
    <property type="match status" value="1"/>
</dbReference>
<gene>
    <name evidence="4" type="ORF">SAMN06265222_10735</name>
</gene>
<dbReference type="Gene3D" id="3.40.50.150">
    <property type="entry name" value="Vaccinia Virus protein VP39"/>
    <property type="match status" value="1"/>
</dbReference>
<reference evidence="4 5" key="1">
    <citation type="submission" date="2017-05" db="EMBL/GenBank/DDBJ databases">
        <authorList>
            <person name="Varghese N."/>
            <person name="Submissions S."/>
        </authorList>
    </citation>
    <scope>NUCLEOTIDE SEQUENCE [LARGE SCALE GENOMIC DNA]</scope>
    <source>
        <strain evidence="4 5">DSM 25457</strain>
    </source>
</reference>
<dbReference type="RefSeq" id="WP_283433119.1">
    <property type="nucleotide sequence ID" value="NZ_FXUG01000007.1"/>
</dbReference>
<dbReference type="PANTHER" id="PTHR10259:SF11">
    <property type="entry name" value="THIOPURINE S-METHYLTRANSFERASE"/>
    <property type="match status" value="1"/>
</dbReference>
<organism evidence="4 5">
    <name type="scientific">Neorhodopirellula lusitana</name>
    <dbReference type="NCBI Taxonomy" id="445327"/>
    <lineage>
        <taxon>Bacteria</taxon>
        <taxon>Pseudomonadati</taxon>
        <taxon>Planctomycetota</taxon>
        <taxon>Planctomycetia</taxon>
        <taxon>Pirellulales</taxon>
        <taxon>Pirellulaceae</taxon>
        <taxon>Neorhodopirellula</taxon>
    </lineage>
</organism>
<accession>A0ABY1Q741</accession>
<protein>
    <submittedName>
        <fullName evidence="4">Thiopurine S-methyltransferase (TPMT)</fullName>
    </submittedName>
</protein>
<evidence type="ECO:0000256" key="3">
    <source>
        <dbReference type="ARBA" id="ARBA00022691"/>
    </source>
</evidence>
<proteinExistence type="predicted"/>
<dbReference type="EMBL" id="FXUG01000007">
    <property type="protein sequence ID" value="SMP60994.1"/>
    <property type="molecule type" value="Genomic_DNA"/>
</dbReference>
<keyword evidence="3" id="KW-0949">S-adenosyl-L-methionine</keyword>
<dbReference type="SUPFAM" id="SSF53335">
    <property type="entry name" value="S-adenosyl-L-methionine-dependent methyltransferases"/>
    <property type="match status" value="1"/>
</dbReference>
<dbReference type="InterPro" id="IPR008854">
    <property type="entry name" value="TPMT"/>
</dbReference>
<dbReference type="CDD" id="cd02440">
    <property type="entry name" value="AdoMet_MTases"/>
    <property type="match status" value="1"/>
</dbReference>
<dbReference type="PROSITE" id="PS51585">
    <property type="entry name" value="SAM_MT_TPMT"/>
    <property type="match status" value="1"/>
</dbReference>
<dbReference type="Proteomes" id="UP001158067">
    <property type="component" value="Unassembled WGS sequence"/>
</dbReference>